<feature type="region of interest" description="Disordered" evidence="1">
    <location>
        <begin position="1"/>
        <end position="24"/>
    </location>
</feature>
<proteinExistence type="predicted"/>
<evidence type="ECO:0000313" key="3">
    <source>
        <dbReference type="Proteomes" id="UP000007753"/>
    </source>
</evidence>
<name>D4YY82_SPHIU</name>
<organism evidence="2 3">
    <name type="scientific">Sphingobium indicum (strain DSM 16413 / CCM 7287 / MTCC 6362 / UT26 / NBRC 101211 / UT26S)</name>
    <name type="common">Sphingobium japonicum</name>
    <dbReference type="NCBI Taxonomy" id="452662"/>
    <lineage>
        <taxon>Bacteria</taxon>
        <taxon>Pseudomonadati</taxon>
        <taxon>Pseudomonadota</taxon>
        <taxon>Alphaproteobacteria</taxon>
        <taxon>Sphingomonadales</taxon>
        <taxon>Sphingomonadaceae</taxon>
        <taxon>Sphingobium</taxon>
    </lineage>
</organism>
<dbReference type="EMBL" id="AP010803">
    <property type="protein sequence ID" value="BAI95314.1"/>
    <property type="molecule type" value="Genomic_DNA"/>
</dbReference>
<protein>
    <submittedName>
        <fullName evidence="2">Uncharacterized protein</fullName>
    </submittedName>
</protein>
<dbReference type="KEGG" id="sjp:SJA_C1-04800"/>
<accession>D4YY82</accession>
<keyword evidence="3" id="KW-1185">Reference proteome</keyword>
<feature type="compositionally biased region" description="Polar residues" evidence="1">
    <location>
        <begin position="1"/>
        <end position="18"/>
    </location>
</feature>
<gene>
    <name evidence="2" type="ordered locus">SJA_C1-04800</name>
</gene>
<evidence type="ECO:0000256" key="1">
    <source>
        <dbReference type="SAM" id="MobiDB-lite"/>
    </source>
</evidence>
<dbReference type="AlphaFoldDB" id="D4YY82"/>
<dbReference type="Proteomes" id="UP000007753">
    <property type="component" value="Chromosome 1"/>
</dbReference>
<evidence type="ECO:0000313" key="2">
    <source>
        <dbReference type="EMBL" id="BAI95314.1"/>
    </source>
</evidence>
<reference evidence="2 3" key="1">
    <citation type="journal article" date="2010" name="J. Bacteriol.">
        <title>Complete genome sequence of the representative gamma-hexachlorocyclohexane-degrading bacterium Sphingobium japonicum UT26.</title>
        <authorList>
            <person name="Nagata Y."/>
            <person name="Ohtsubo Y."/>
            <person name="Endo R."/>
            <person name="Ichikawa N."/>
            <person name="Ankai A."/>
            <person name="Oguchi A."/>
            <person name="Fukui S."/>
            <person name="Fujita N."/>
            <person name="Tsuda M."/>
        </authorList>
    </citation>
    <scope>NUCLEOTIDE SEQUENCE [LARGE SCALE GENOMIC DNA]</scope>
    <source>
        <strain evidence="3">DSM 16413 / CCM 7287 / MTCC 6362 / UT26 / NBRC 101211 / UT26S</strain>
    </source>
</reference>
<dbReference type="HOGENOM" id="CLU_2510996_0_0_5"/>
<sequence>MARQNGEGQRNCEGSATPLTPMPRSLRLIAGSLLRTMHASCPRRPRRDRAIATLPSHRRPAAGYWRPAGEGGGLALDGCAIGRPG</sequence>